<dbReference type="InterPro" id="IPR003959">
    <property type="entry name" value="ATPase_AAA_core"/>
</dbReference>
<dbReference type="EMBL" id="LUTY01002698">
    <property type="protein sequence ID" value="OAD19699.1"/>
    <property type="molecule type" value="Genomic_DNA"/>
</dbReference>
<reference evidence="2 3" key="1">
    <citation type="submission" date="2016-05" db="EMBL/GenBank/DDBJ databases">
        <title>Single-cell genome of chain-forming Candidatus Thiomargarita nelsonii and comparison to other large sulfur-oxidizing bacteria.</title>
        <authorList>
            <person name="Winkel M."/>
            <person name="Salman V."/>
            <person name="Woyke T."/>
            <person name="Schulz-Vogt H."/>
            <person name="Richter M."/>
            <person name="Flood B."/>
            <person name="Bailey J."/>
            <person name="Amann R."/>
            <person name="Mussmann M."/>
        </authorList>
    </citation>
    <scope>NUCLEOTIDE SEQUENCE [LARGE SCALE GENOMIC DNA]</scope>
    <source>
        <strain evidence="2 3">THI036</strain>
    </source>
</reference>
<sequence>MSLVPSEQQEYLNNIIEKGTYKALNAIGIYGNNASGKSNVLNAIELLDKLLYLSARSNSTTKLPYQPFLLRQGYELKPTKLEITFIFDENRYRFGLEYNKNEIVREWFYCWEMMLFERESNIIEVSSEYKGSQELINAAIEATKDNSLFISTCDMLNVAGAKSIFKWFDKLVSINGIETEREEMTTVHLWENKEYRKKIKEYLMLLNLNLHNLDILVEDIDVQGNIDENPSNKLIKEVLEVQGFKTCREE</sequence>
<dbReference type="AlphaFoldDB" id="A0A176RVE4"/>
<dbReference type="Gene3D" id="3.40.50.300">
    <property type="entry name" value="P-loop containing nucleotide triphosphate hydrolases"/>
    <property type="match status" value="1"/>
</dbReference>
<dbReference type="Pfam" id="PF13304">
    <property type="entry name" value="AAA_21"/>
    <property type="match status" value="1"/>
</dbReference>
<protein>
    <submittedName>
        <fullName evidence="2">RloA</fullName>
    </submittedName>
</protein>
<dbReference type="InterPro" id="IPR027417">
    <property type="entry name" value="P-loop_NTPase"/>
</dbReference>
<dbReference type="GO" id="GO:0005524">
    <property type="term" value="F:ATP binding"/>
    <property type="evidence" value="ECO:0007669"/>
    <property type="project" value="InterPro"/>
</dbReference>
<dbReference type="Proteomes" id="UP000076962">
    <property type="component" value="Unassembled WGS sequence"/>
</dbReference>
<name>A0A176RVE4_9GAMM</name>
<evidence type="ECO:0000313" key="3">
    <source>
        <dbReference type="Proteomes" id="UP000076962"/>
    </source>
</evidence>
<keyword evidence="3" id="KW-1185">Reference proteome</keyword>
<gene>
    <name evidence="2" type="ORF">THIOM_004653</name>
</gene>
<dbReference type="GO" id="GO:0016887">
    <property type="term" value="F:ATP hydrolysis activity"/>
    <property type="evidence" value="ECO:0007669"/>
    <property type="project" value="InterPro"/>
</dbReference>
<evidence type="ECO:0000313" key="2">
    <source>
        <dbReference type="EMBL" id="OAD19699.1"/>
    </source>
</evidence>
<dbReference type="SUPFAM" id="SSF52540">
    <property type="entry name" value="P-loop containing nucleoside triphosphate hydrolases"/>
    <property type="match status" value="1"/>
</dbReference>
<comment type="caution">
    <text evidence="2">The sequence shown here is derived from an EMBL/GenBank/DDBJ whole genome shotgun (WGS) entry which is preliminary data.</text>
</comment>
<proteinExistence type="predicted"/>
<accession>A0A176RVE4</accession>
<organism evidence="2 3">
    <name type="scientific">Candidatus Thiomargarita nelsonii</name>
    <dbReference type="NCBI Taxonomy" id="1003181"/>
    <lineage>
        <taxon>Bacteria</taxon>
        <taxon>Pseudomonadati</taxon>
        <taxon>Pseudomonadota</taxon>
        <taxon>Gammaproteobacteria</taxon>
        <taxon>Thiotrichales</taxon>
        <taxon>Thiotrichaceae</taxon>
        <taxon>Thiomargarita</taxon>
    </lineage>
</organism>
<evidence type="ECO:0000259" key="1">
    <source>
        <dbReference type="Pfam" id="PF13304"/>
    </source>
</evidence>
<feature type="domain" description="ATPase AAA-type core" evidence="1">
    <location>
        <begin position="28"/>
        <end position="112"/>
    </location>
</feature>